<organism evidence="7 8">
    <name type="scientific">Candidatus Mycoplasma haematohominis</name>
    <dbReference type="NCBI Taxonomy" id="1494318"/>
    <lineage>
        <taxon>Bacteria</taxon>
        <taxon>Bacillati</taxon>
        <taxon>Mycoplasmatota</taxon>
        <taxon>Mollicutes</taxon>
        <taxon>Mycoplasmataceae</taxon>
        <taxon>Mycoplasma</taxon>
    </lineage>
</organism>
<evidence type="ECO:0000259" key="6">
    <source>
        <dbReference type="PROSITE" id="PS50832"/>
    </source>
</evidence>
<keyword evidence="4" id="KW-0963">Cytoplasm</keyword>
<dbReference type="HAMAP" id="MF_00075">
    <property type="entry name" value="IF_1"/>
    <property type="match status" value="1"/>
</dbReference>
<comment type="function">
    <text evidence="4">One of the essential components for the initiation of protein synthesis. Stabilizes the binding of IF-2 and IF-3 on the 30S subunit to which N-formylmethionyl-tRNA(fMet) subsequently binds. Helps modulate mRNA selection, yielding the 30S pre-initiation complex (PIC). Upon addition of the 50S ribosomal subunit IF-1, IF-2 and IF-3 are released leaving the mature 70S translation initiation complex.</text>
</comment>
<dbReference type="NCBIfam" id="TIGR00008">
    <property type="entry name" value="infA"/>
    <property type="match status" value="1"/>
</dbReference>
<dbReference type="SUPFAM" id="SSF50249">
    <property type="entry name" value="Nucleic acid-binding proteins"/>
    <property type="match status" value="1"/>
</dbReference>
<evidence type="ECO:0000313" key="7">
    <source>
        <dbReference type="EMBL" id="GCE63955.1"/>
    </source>
</evidence>
<protein>
    <recommendedName>
        <fullName evidence="4 5">Translation initiation factor IF-1</fullName>
    </recommendedName>
</protein>
<comment type="similarity">
    <text evidence="1 4">Belongs to the IF-1 family.</text>
</comment>
<comment type="subunit">
    <text evidence="4">Component of the 30S ribosomal translation pre-initiation complex which assembles on the 30S ribosome in the order IF-2 and IF-3, IF-1 and N-formylmethionyl-tRNA(fMet); mRNA recruitment can occur at any time during PIC assembly.</text>
</comment>
<comment type="subcellular location">
    <subcellularLocation>
        <location evidence="4">Cytoplasm</location>
    </subcellularLocation>
</comment>
<evidence type="ECO:0000313" key="8">
    <source>
        <dbReference type="Proteomes" id="UP000324831"/>
    </source>
</evidence>
<dbReference type="GO" id="GO:0043022">
    <property type="term" value="F:ribosome binding"/>
    <property type="evidence" value="ECO:0007669"/>
    <property type="project" value="UniProtKB-UniRule"/>
</dbReference>
<evidence type="ECO:0000256" key="1">
    <source>
        <dbReference type="ARBA" id="ARBA00010939"/>
    </source>
</evidence>
<keyword evidence="3 4" id="KW-0648">Protein biosynthesis</keyword>
<evidence type="ECO:0000256" key="4">
    <source>
        <dbReference type="HAMAP-Rule" id="MF_00075"/>
    </source>
</evidence>
<name>A0A478FV00_9MOLU</name>
<dbReference type="AlphaFoldDB" id="A0A478FV00"/>
<dbReference type="Pfam" id="PF01176">
    <property type="entry name" value="eIF-1a"/>
    <property type="match status" value="1"/>
</dbReference>
<reference evidence="7 8" key="1">
    <citation type="submission" date="2019-01" db="EMBL/GenBank/DDBJ databases">
        <title>Draft genome sequences of Candidatus Mycoplasma haemohominis SWG34-3 identified from a patient with pyrexia, anemia and liver dysfunction.</title>
        <authorList>
            <person name="Sekizuka T."/>
            <person name="Hattori N."/>
            <person name="Katano H."/>
            <person name="Takuma T."/>
            <person name="Ito T."/>
            <person name="Arai N."/>
            <person name="Yanai R."/>
            <person name="Ishii S."/>
            <person name="Miura Y."/>
            <person name="Tokunaga T."/>
            <person name="Watanabe H."/>
            <person name="Nomura N."/>
            <person name="Eguchi J."/>
            <person name="Arai T."/>
            <person name="Hasegawa H."/>
            <person name="Nakamaki T."/>
            <person name="Wakita T."/>
            <person name="Niki Y."/>
            <person name="Kuroda M."/>
        </authorList>
    </citation>
    <scope>NUCLEOTIDE SEQUENCE [LARGE SCALE GENOMIC DNA]</scope>
    <source>
        <strain evidence="7">SWG34-3</strain>
    </source>
</reference>
<dbReference type="PROSITE" id="PS50832">
    <property type="entry name" value="S1_IF1_TYPE"/>
    <property type="match status" value="1"/>
</dbReference>
<dbReference type="InterPro" id="IPR012340">
    <property type="entry name" value="NA-bd_OB-fold"/>
</dbReference>
<dbReference type="PANTHER" id="PTHR33370">
    <property type="entry name" value="TRANSLATION INITIATION FACTOR IF-1, CHLOROPLASTIC"/>
    <property type="match status" value="1"/>
</dbReference>
<gene>
    <name evidence="4 7" type="primary">infA</name>
    <name evidence="7" type="ORF">MHSWG343_09620</name>
</gene>
<dbReference type="GO" id="GO:0005829">
    <property type="term" value="C:cytosol"/>
    <property type="evidence" value="ECO:0007669"/>
    <property type="project" value="TreeGrafter"/>
</dbReference>
<evidence type="ECO:0000256" key="3">
    <source>
        <dbReference type="ARBA" id="ARBA00022917"/>
    </source>
</evidence>
<dbReference type="Gene3D" id="2.40.50.140">
    <property type="entry name" value="Nucleic acid-binding proteins"/>
    <property type="match status" value="1"/>
</dbReference>
<dbReference type="EMBL" id="BIMN01000006">
    <property type="protein sequence ID" value="GCE63955.1"/>
    <property type="molecule type" value="Genomic_DNA"/>
</dbReference>
<dbReference type="RefSeq" id="WP_216083117.1">
    <property type="nucleotide sequence ID" value="NZ_CACTIB010000016.1"/>
</dbReference>
<dbReference type="Proteomes" id="UP000324831">
    <property type="component" value="Unassembled WGS sequence"/>
</dbReference>
<keyword evidence="2 4" id="KW-0396">Initiation factor</keyword>
<comment type="caution">
    <text evidence="7">The sequence shown here is derived from an EMBL/GenBank/DDBJ whole genome shotgun (WGS) entry which is preliminary data.</text>
</comment>
<feature type="domain" description="S1-like" evidence="6">
    <location>
        <begin position="1"/>
        <end position="75"/>
    </location>
</feature>
<keyword evidence="4" id="KW-0694">RNA-binding</keyword>
<evidence type="ECO:0000256" key="2">
    <source>
        <dbReference type="ARBA" id="ARBA00022540"/>
    </source>
</evidence>
<dbReference type="PANTHER" id="PTHR33370:SF1">
    <property type="entry name" value="TRANSLATION INITIATION FACTOR IF-1, CHLOROPLASTIC"/>
    <property type="match status" value="1"/>
</dbReference>
<dbReference type="InterPro" id="IPR006196">
    <property type="entry name" value="RNA-binding_domain_S1_IF1"/>
</dbReference>
<keyword evidence="4" id="KW-0699">rRNA-binding</keyword>
<dbReference type="GO" id="GO:0003743">
    <property type="term" value="F:translation initiation factor activity"/>
    <property type="evidence" value="ECO:0007669"/>
    <property type="project" value="UniProtKB-UniRule"/>
</dbReference>
<dbReference type="GO" id="GO:0019843">
    <property type="term" value="F:rRNA binding"/>
    <property type="evidence" value="ECO:0007669"/>
    <property type="project" value="UniProtKB-UniRule"/>
</dbReference>
<evidence type="ECO:0000256" key="5">
    <source>
        <dbReference type="NCBIfam" id="TIGR00008"/>
    </source>
</evidence>
<proteinExistence type="inferred from homology"/>
<sequence length="86" mass="9559">MSLSDKQNKICILGIVKQIKGGGLIIVELQNGTMIDCHVSGKIKKYNVHIILGDTVEVEISPYDLTKGRIVKRLLDPKPEESTEQK</sequence>
<dbReference type="InterPro" id="IPR004368">
    <property type="entry name" value="TIF_IF1"/>
</dbReference>
<accession>A0A478FV00</accession>